<evidence type="ECO:0000256" key="1">
    <source>
        <dbReference type="ARBA" id="ARBA00004141"/>
    </source>
</evidence>
<feature type="region of interest" description="Disordered" evidence="9">
    <location>
        <begin position="98"/>
        <end position="129"/>
    </location>
</feature>
<keyword evidence="8" id="KW-0407">Ion channel</keyword>
<dbReference type="InterPro" id="IPR029569">
    <property type="entry name" value="CALHM"/>
</dbReference>
<evidence type="ECO:0000256" key="8">
    <source>
        <dbReference type="ARBA" id="ARBA00023303"/>
    </source>
</evidence>
<evidence type="ECO:0000256" key="9">
    <source>
        <dbReference type="SAM" id="MobiDB-lite"/>
    </source>
</evidence>
<feature type="chain" id="PRO_5045601037" evidence="11">
    <location>
        <begin position="16"/>
        <end position="129"/>
    </location>
</feature>
<dbReference type="Pfam" id="PF14798">
    <property type="entry name" value="Ca_hom_mod"/>
    <property type="match status" value="1"/>
</dbReference>
<keyword evidence="6" id="KW-0406">Ion transport</keyword>
<dbReference type="Proteomes" id="UP001558613">
    <property type="component" value="Unassembled WGS sequence"/>
</dbReference>
<feature type="signal peptide" evidence="11">
    <location>
        <begin position="1"/>
        <end position="15"/>
    </location>
</feature>
<keyword evidence="11" id="KW-0732">Signal</keyword>
<keyword evidence="5 10" id="KW-1133">Transmembrane helix</keyword>
<evidence type="ECO:0000256" key="7">
    <source>
        <dbReference type="ARBA" id="ARBA00023136"/>
    </source>
</evidence>
<comment type="similarity">
    <text evidence="2">Belongs to the CALHM family.</text>
</comment>
<sequence>MWIIILLLDGDYVACGMTDWNGVYVFDNQLNRSWCKPTEDIQNETALKDLTRLYIHQSQLSGYVLISIFSIVAVVLVGIYDCCTKLLSYCRRPAEFQRVGQNTRPPQRQSGETEFVSPNALGNAPPLQL</sequence>
<dbReference type="PANTHER" id="PTHR32261:SF4">
    <property type="entry name" value="CALCIUM HOMEOSTASIS MODULATOR PROTEIN 6"/>
    <property type="match status" value="1"/>
</dbReference>
<evidence type="ECO:0000313" key="13">
    <source>
        <dbReference type="Proteomes" id="UP001558613"/>
    </source>
</evidence>
<evidence type="ECO:0000256" key="4">
    <source>
        <dbReference type="ARBA" id="ARBA00022692"/>
    </source>
</evidence>
<reference evidence="12 13" key="1">
    <citation type="submission" date="2023-09" db="EMBL/GenBank/DDBJ databases">
        <authorList>
            <person name="Wang M."/>
        </authorList>
    </citation>
    <scope>NUCLEOTIDE SEQUENCE [LARGE SCALE GENOMIC DNA]</scope>
    <source>
        <strain evidence="12">GT-2023</strain>
        <tissue evidence="12">Liver</tissue>
    </source>
</reference>
<evidence type="ECO:0000256" key="5">
    <source>
        <dbReference type="ARBA" id="ARBA00022989"/>
    </source>
</evidence>
<proteinExistence type="inferred from homology"/>
<evidence type="ECO:0000256" key="10">
    <source>
        <dbReference type="SAM" id="Phobius"/>
    </source>
</evidence>
<comment type="subcellular location">
    <subcellularLocation>
        <location evidence="1">Membrane</location>
        <topology evidence="1">Multi-pass membrane protein</topology>
    </subcellularLocation>
</comment>
<evidence type="ECO:0000256" key="11">
    <source>
        <dbReference type="SAM" id="SignalP"/>
    </source>
</evidence>
<accession>A0ABR3LIB3</accession>
<evidence type="ECO:0000256" key="6">
    <source>
        <dbReference type="ARBA" id="ARBA00023065"/>
    </source>
</evidence>
<feature type="transmembrane region" description="Helical" evidence="10">
    <location>
        <begin position="60"/>
        <end position="80"/>
    </location>
</feature>
<evidence type="ECO:0000256" key="3">
    <source>
        <dbReference type="ARBA" id="ARBA00022448"/>
    </source>
</evidence>
<evidence type="ECO:0000256" key="2">
    <source>
        <dbReference type="ARBA" id="ARBA00008497"/>
    </source>
</evidence>
<dbReference type="PANTHER" id="PTHR32261">
    <property type="entry name" value="CALCIUM HOMEOSTASIS MODULATOR PROTEIN"/>
    <property type="match status" value="1"/>
</dbReference>
<keyword evidence="4 10" id="KW-0812">Transmembrane</keyword>
<gene>
    <name evidence="12" type="ORF">QQF64_019270</name>
</gene>
<organism evidence="12 13">
    <name type="scientific">Cirrhinus molitorella</name>
    <name type="common">mud carp</name>
    <dbReference type="NCBI Taxonomy" id="172907"/>
    <lineage>
        <taxon>Eukaryota</taxon>
        <taxon>Metazoa</taxon>
        <taxon>Chordata</taxon>
        <taxon>Craniata</taxon>
        <taxon>Vertebrata</taxon>
        <taxon>Euteleostomi</taxon>
        <taxon>Actinopterygii</taxon>
        <taxon>Neopterygii</taxon>
        <taxon>Teleostei</taxon>
        <taxon>Ostariophysi</taxon>
        <taxon>Cypriniformes</taxon>
        <taxon>Cyprinidae</taxon>
        <taxon>Labeoninae</taxon>
        <taxon>Labeonini</taxon>
        <taxon>Cirrhinus</taxon>
    </lineage>
</organism>
<feature type="compositionally biased region" description="Polar residues" evidence="9">
    <location>
        <begin position="99"/>
        <end position="112"/>
    </location>
</feature>
<keyword evidence="3" id="KW-0813">Transport</keyword>
<dbReference type="EMBL" id="JAYMGO010000022">
    <property type="protein sequence ID" value="KAL1251474.1"/>
    <property type="molecule type" value="Genomic_DNA"/>
</dbReference>
<comment type="caution">
    <text evidence="12">The sequence shown here is derived from an EMBL/GenBank/DDBJ whole genome shotgun (WGS) entry which is preliminary data.</text>
</comment>
<protein>
    <submittedName>
        <fullName evidence="12">Uncharacterized protein</fullName>
    </submittedName>
</protein>
<keyword evidence="7 10" id="KW-0472">Membrane</keyword>
<evidence type="ECO:0000313" key="12">
    <source>
        <dbReference type="EMBL" id="KAL1251474.1"/>
    </source>
</evidence>
<name>A0ABR3LIB3_9TELE</name>
<keyword evidence="13" id="KW-1185">Reference proteome</keyword>